<dbReference type="InterPro" id="IPR035919">
    <property type="entry name" value="EAL_sf"/>
</dbReference>
<evidence type="ECO:0000259" key="3">
    <source>
        <dbReference type="PROSITE" id="PS50113"/>
    </source>
</evidence>
<dbReference type="PANTHER" id="PTHR44757">
    <property type="entry name" value="DIGUANYLATE CYCLASE DGCP"/>
    <property type="match status" value="1"/>
</dbReference>
<dbReference type="SMART" id="SM00086">
    <property type="entry name" value="PAC"/>
    <property type="match status" value="1"/>
</dbReference>
<dbReference type="SMART" id="SM00091">
    <property type="entry name" value="PAS"/>
    <property type="match status" value="1"/>
</dbReference>
<dbReference type="PROSITE" id="PS50113">
    <property type="entry name" value="PAC"/>
    <property type="match status" value="1"/>
</dbReference>
<accession>A0A9X1XIM6</accession>
<dbReference type="InterPro" id="IPR035965">
    <property type="entry name" value="PAS-like_dom_sf"/>
</dbReference>
<evidence type="ECO:0000259" key="4">
    <source>
        <dbReference type="PROSITE" id="PS50883"/>
    </source>
</evidence>
<feature type="domain" description="PAS" evidence="2">
    <location>
        <begin position="78"/>
        <end position="150"/>
    </location>
</feature>
<dbReference type="NCBIfam" id="TIGR00229">
    <property type="entry name" value="sensory_box"/>
    <property type="match status" value="1"/>
</dbReference>
<dbReference type="Pfam" id="PF00563">
    <property type="entry name" value="EAL"/>
    <property type="match status" value="1"/>
</dbReference>
<dbReference type="PROSITE" id="PS50883">
    <property type="entry name" value="EAL"/>
    <property type="match status" value="1"/>
</dbReference>
<dbReference type="PANTHER" id="PTHR44757:SF2">
    <property type="entry name" value="BIOFILM ARCHITECTURE MAINTENANCE PROTEIN MBAA"/>
    <property type="match status" value="1"/>
</dbReference>
<feature type="coiled-coil region" evidence="1">
    <location>
        <begin position="51"/>
        <end position="85"/>
    </location>
</feature>
<dbReference type="InterPro" id="IPR000160">
    <property type="entry name" value="GGDEF_dom"/>
</dbReference>
<dbReference type="FunFam" id="3.30.70.270:FF:000001">
    <property type="entry name" value="Diguanylate cyclase domain protein"/>
    <property type="match status" value="1"/>
</dbReference>
<protein>
    <submittedName>
        <fullName evidence="6">EAL domain-containing protein</fullName>
    </submittedName>
</protein>
<keyword evidence="1" id="KW-0175">Coiled coil</keyword>
<evidence type="ECO:0000313" key="6">
    <source>
        <dbReference type="EMBL" id="MCK6258119.1"/>
    </source>
</evidence>
<dbReference type="InterPro" id="IPR052155">
    <property type="entry name" value="Biofilm_reg_signaling"/>
</dbReference>
<dbReference type="InterPro" id="IPR043128">
    <property type="entry name" value="Rev_trsase/Diguanyl_cyclase"/>
</dbReference>
<dbReference type="InterPro" id="IPR013655">
    <property type="entry name" value="PAS_fold_3"/>
</dbReference>
<dbReference type="Gene3D" id="3.30.70.270">
    <property type="match status" value="1"/>
</dbReference>
<dbReference type="EMBL" id="JAIWJX010000002">
    <property type="protein sequence ID" value="MCK6258119.1"/>
    <property type="molecule type" value="Genomic_DNA"/>
</dbReference>
<dbReference type="Pfam" id="PF08447">
    <property type="entry name" value="PAS_3"/>
    <property type="match status" value="1"/>
</dbReference>
<gene>
    <name evidence="6" type="ORF">LCY76_16200</name>
</gene>
<dbReference type="InterPro" id="IPR001633">
    <property type="entry name" value="EAL_dom"/>
</dbReference>
<dbReference type="SUPFAM" id="SSF55785">
    <property type="entry name" value="PYP-like sensor domain (PAS domain)"/>
    <property type="match status" value="1"/>
</dbReference>
<feature type="domain" description="EAL" evidence="4">
    <location>
        <begin position="377"/>
        <end position="630"/>
    </location>
</feature>
<dbReference type="InterPro" id="IPR001610">
    <property type="entry name" value="PAC"/>
</dbReference>
<dbReference type="CDD" id="cd01949">
    <property type="entry name" value="GGDEF"/>
    <property type="match status" value="1"/>
</dbReference>
<organism evidence="6 7">
    <name type="scientific">Fictibacillus marinisediminis</name>
    <dbReference type="NCBI Taxonomy" id="2878389"/>
    <lineage>
        <taxon>Bacteria</taxon>
        <taxon>Bacillati</taxon>
        <taxon>Bacillota</taxon>
        <taxon>Bacilli</taxon>
        <taxon>Bacillales</taxon>
        <taxon>Fictibacillaceae</taxon>
        <taxon>Fictibacillus</taxon>
    </lineage>
</organism>
<proteinExistence type="predicted"/>
<feature type="domain" description="GGDEF" evidence="5">
    <location>
        <begin position="236"/>
        <end position="368"/>
    </location>
</feature>
<dbReference type="CDD" id="cd00130">
    <property type="entry name" value="PAS"/>
    <property type="match status" value="1"/>
</dbReference>
<feature type="domain" description="PAC" evidence="3">
    <location>
        <begin position="152"/>
        <end position="204"/>
    </location>
</feature>
<dbReference type="InterPro" id="IPR000014">
    <property type="entry name" value="PAS"/>
</dbReference>
<dbReference type="SMART" id="SM00267">
    <property type="entry name" value="GGDEF"/>
    <property type="match status" value="1"/>
</dbReference>
<dbReference type="CDD" id="cd01948">
    <property type="entry name" value="EAL"/>
    <property type="match status" value="1"/>
</dbReference>
<evidence type="ECO:0000313" key="7">
    <source>
        <dbReference type="Proteomes" id="UP001139011"/>
    </source>
</evidence>
<dbReference type="SMART" id="SM00052">
    <property type="entry name" value="EAL"/>
    <property type="match status" value="1"/>
</dbReference>
<name>A0A9X1XIM6_9BACL</name>
<evidence type="ECO:0000259" key="2">
    <source>
        <dbReference type="PROSITE" id="PS50112"/>
    </source>
</evidence>
<dbReference type="PROSITE" id="PS50112">
    <property type="entry name" value="PAS"/>
    <property type="match status" value="1"/>
</dbReference>
<dbReference type="Pfam" id="PF00990">
    <property type="entry name" value="GGDEF"/>
    <property type="match status" value="1"/>
</dbReference>
<dbReference type="SUPFAM" id="SSF141868">
    <property type="entry name" value="EAL domain-like"/>
    <property type="match status" value="1"/>
</dbReference>
<dbReference type="NCBIfam" id="TIGR00254">
    <property type="entry name" value="GGDEF"/>
    <property type="match status" value="1"/>
</dbReference>
<comment type="caution">
    <text evidence="6">The sequence shown here is derived from an EMBL/GenBank/DDBJ whole genome shotgun (WGS) entry which is preliminary data.</text>
</comment>
<dbReference type="RefSeq" id="WP_248253466.1">
    <property type="nucleotide sequence ID" value="NZ_JAIWJX010000002.1"/>
</dbReference>
<dbReference type="SUPFAM" id="SSF55073">
    <property type="entry name" value="Nucleotide cyclase"/>
    <property type="match status" value="1"/>
</dbReference>
<dbReference type="InterPro" id="IPR029787">
    <property type="entry name" value="Nucleotide_cyclase"/>
</dbReference>
<dbReference type="Proteomes" id="UP001139011">
    <property type="component" value="Unassembled WGS sequence"/>
</dbReference>
<evidence type="ECO:0000259" key="5">
    <source>
        <dbReference type="PROSITE" id="PS50887"/>
    </source>
</evidence>
<dbReference type="Gene3D" id="3.20.20.450">
    <property type="entry name" value="EAL domain"/>
    <property type="match status" value="1"/>
</dbReference>
<evidence type="ECO:0000256" key="1">
    <source>
        <dbReference type="SAM" id="Coils"/>
    </source>
</evidence>
<dbReference type="Gene3D" id="3.30.450.20">
    <property type="entry name" value="PAS domain"/>
    <property type="match status" value="1"/>
</dbReference>
<reference evidence="6" key="1">
    <citation type="submission" date="2021-09" db="EMBL/GenBank/DDBJ databases">
        <title>Genome analysis of Fictibacillus sp. KIGAM418 isolated from marine sediment.</title>
        <authorList>
            <person name="Seo M.-J."/>
            <person name="Cho E.-S."/>
            <person name="Hwang C.Y."/>
        </authorList>
    </citation>
    <scope>NUCLEOTIDE SEQUENCE</scope>
    <source>
        <strain evidence="6">KIGAM418</strain>
    </source>
</reference>
<sequence length="633" mass="73335">MHKQNLHYFFILLFAARMFIEQTGYLQNNLADLLFDAVFALILIFMYFRVANKHKQNSAFLEKEIEEHKSTMDELRKSRERLQDIFDTIDVAIWSHNLKQNKLMITPGIEKLYGYSLDTFIQDVELWKKVIHPEDYPIIEKRAKKIARGETVTSEYRITRPNGEIRWIQDRGIPILDESGELVDFSSILYDITNRKQAESTIDHMAYHDDLTGLPNRHRFQEVLEQKMFEADISKSRIAVMFVDLDRFKIINDTLGHRFGDLLLQQVSFQLKNLVRPTDHVFRRGGDEFILLIENTDEAEVKQLSLRILNQFKKPILIRGHEIFTTLSLGISFYPGHGLDVDELIKNADTAMYDAKEKGRDNYQFFNASLNESMRVKMHLENGLRKAVHRQEFTLCYQPLIYLPTGRIIGTEALIRWEHPEFGNIPPSDFIPVAEDTGLIIPIGDWVIEEACRQNKVWQNEGHEKLSIAVNISVKQLEDPGFPDRIKKILASFDMDPSFLELEITEGMMQDFDSSIPNIKRLKDLGLKISIDDFGTGYSSLSYLKVLPIDTLKIDKSFLDDSLESFRGQALVKTIIDMGINLQFNVIAEGIEDRMQVEFLLSQGCLIGQGYFYSEPLSPTKCEEFFQKHLSPR</sequence>
<dbReference type="InterPro" id="IPR000700">
    <property type="entry name" value="PAS-assoc_C"/>
</dbReference>
<dbReference type="AlphaFoldDB" id="A0A9X1XIM6"/>
<keyword evidence="7" id="KW-1185">Reference proteome</keyword>
<dbReference type="PROSITE" id="PS50887">
    <property type="entry name" value="GGDEF"/>
    <property type="match status" value="1"/>
</dbReference>